<keyword evidence="3" id="KW-0171">Cobalt transport</keyword>
<name>A0A366DVN7_9HYPH</name>
<feature type="transmembrane region" description="Helical" evidence="13">
    <location>
        <begin position="303"/>
        <end position="330"/>
    </location>
</feature>
<dbReference type="PANTHER" id="PTHR40659:SF1">
    <property type="entry name" value="NICKEL_COBALT EFFLUX SYSTEM RCNA"/>
    <property type="match status" value="1"/>
</dbReference>
<proteinExistence type="inferred from homology"/>
<evidence type="ECO:0000256" key="8">
    <source>
        <dbReference type="ARBA" id="ARBA00022989"/>
    </source>
</evidence>
<reference evidence="14 15" key="1">
    <citation type="submission" date="2018-06" db="EMBL/GenBank/DDBJ databases">
        <title>Genomic Encyclopedia of Type Strains, Phase IV (KMG-IV): sequencing the most valuable type-strain genomes for metagenomic binning, comparative biology and taxonomic classification.</title>
        <authorList>
            <person name="Goeker M."/>
        </authorList>
    </citation>
    <scope>NUCLEOTIDE SEQUENCE [LARGE SCALE GENOMIC DNA]</scope>
    <source>
        <strain evidence="14 15">DSM 25619</strain>
    </source>
</reference>
<evidence type="ECO:0000313" key="14">
    <source>
        <dbReference type="EMBL" id="RBO93304.1"/>
    </source>
</evidence>
<dbReference type="GO" id="GO:0005886">
    <property type="term" value="C:plasma membrane"/>
    <property type="evidence" value="ECO:0007669"/>
    <property type="project" value="UniProtKB-SubCell"/>
</dbReference>
<organism evidence="14 15">
    <name type="scientific">Pseudochrobactrum asaccharolyticum</name>
    <dbReference type="NCBI Taxonomy" id="354351"/>
    <lineage>
        <taxon>Bacteria</taxon>
        <taxon>Pseudomonadati</taxon>
        <taxon>Pseudomonadota</taxon>
        <taxon>Alphaproteobacteria</taxon>
        <taxon>Hyphomicrobiales</taxon>
        <taxon>Brucellaceae</taxon>
        <taxon>Pseudochrobactrum</taxon>
    </lineage>
</organism>
<dbReference type="GO" id="GO:0006824">
    <property type="term" value="P:cobalt ion transport"/>
    <property type="evidence" value="ECO:0007669"/>
    <property type="project" value="UniProtKB-KW"/>
</dbReference>
<keyword evidence="4 13" id="KW-0813">Transport</keyword>
<evidence type="ECO:0000313" key="15">
    <source>
        <dbReference type="Proteomes" id="UP000252893"/>
    </source>
</evidence>
<comment type="subcellular location">
    <subcellularLocation>
        <location evidence="2 13">Cell membrane</location>
        <topology evidence="2 13">Multi-pass membrane protein</topology>
    </subcellularLocation>
</comment>
<evidence type="ECO:0000256" key="2">
    <source>
        <dbReference type="ARBA" id="ARBA00004651"/>
    </source>
</evidence>
<keyword evidence="7 13" id="KW-0812">Transmembrane</keyword>
<dbReference type="GO" id="GO:0010045">
    <property type="term" value="P:response to nickel cation"/>
    <property type="evidence" value="ECO:0007669"/>
    <property type="project" value="TreeGrafter"/>
</dbReference>
<dbReference type="InterPro" id="IPR051224">
    <property type="entry name" value="NiCoT_RcnA"/>
</dbReference>
<keyword evidence="5" id="KW-1003">Cell membrane</keyword>
<dbReference type="GO" id="GO:0032025">
    <property type="term" value="P:response to cobalt ion"/>
    <property type="evidence" value="ECO:0007669"/>
    <property type="project" value="TreeGrafter"/>
</dbReference>
<gene>
    <name evidence="14" type="ORF">DFR47_10517</name>
</gene>
<keyword evidence="10" id="KW-0921">Nickel transport</keyword>
<evidence type="ECO:0000256" key="3">
    <source>
        <dbReference type="ARBA" id="ARBA00022426"/>
    </source>
</evidence>
<feature type="transmembrane region" description="Helical" evidence="13">
    <location>
        <begin position="351"/>
        <end position="373"/>
    </location>
</feature>
<evidence type="ECO:0000256" key="12">
    <source>
        <dbReference type="ARBA" id="ARBA00023285"/>
    </source>
</evidence>
<keyword evidence="11 13" id="KW-0472">Membrane</keyword>
<dbReference type="Proteomes" id="UP000252893">
    <property type="component" value="Unassembled WGS sequence"/>
</dbReference>
<evidence type="ECO:0000256" key="4">
    <source>
        <dbReference type="ARBA" id="ARBA00022448"/>
    </source>
</evidence>
<comment type="function">
    <text evidence="1">Efflux system for nickel and cobalt.</text>
</comment>
<evidence type="ECO:0000256" key="7">
    <source>
        <dbReference type="ARBA" id="ARBA00022692"/>
    </source>
</evidence>
<evidence type="ECO:0000256" key="9">
    <source>
        <dbReference type="ARBA" id="ARBA00023065"/>
    </source>
</evidence>
<keyword evidence="15" id="KW-1185">Reference proteome</keyword>
<feature type="transmembrane region" description="Helical" evidence="13">
    <location>
        <begin position="166"/>
        <end position="185"/>
    </location>
</feature>
<feature type="transmembrane region" description="Helical" evidence="13">
    <location>
        <begin position="129"/>
        <end position="154"/>
    </location>
</feature>
<dbReference type="EMBL" id="QNRH01000005">
    <property type="protein sequence ID" value="RBO93304.1"/>
    <property type="molecule type" value="Genomic_DNA"/>
</dbReference>
<evidence type="ECO:0000256" key="1">
    <source>
        <dbReference type="ARBA" id="ARBA00002510"/>
    </source>
</evidence>
<evidence type="ECO:0000256" key="5">
    <source>
        <dbReference type="ARBA" id="ARBA00022475"/>
    </source>
</evidence>
<dbReference type="PANTHER" id="PTHR40659">
    <property type="entry name" value="NICKEL/COBALT EFFLUX SYSTEM RCNA"/>
    <property type="match status" value="1"/>
</dbReference>
<keyword evidence="9" id="KW-0406">Ion transport</keyword>
<comment type="similarity">
    <text evidence="13">Belongs to the NiCoT transporter (TC 2.A.52) family.</text>
</comment>
<dbReference type="RefSeq" id="WP_113945044.1">
    <property type="nucleotide sequence ID" value="NZ_QNRH01000005.1"/>
</dbReference>
<dbReference type="GO" id="GO:0046583">
    <property type="term" value="F:monoatomic cation efflux transmembrane transporter activity"/>
    <property type="evidence" value="ECO:0007669"/>
    <property type="project" value="TreeGrafter"/>
</dbReference>
<evidence type="ECO:0000256" key="6">
    <source>
        <dbReference type="ARBA" id="ARBA00022596"/>
    </source>
</evidence>
<dbReference type="InterPro" id="IPR011541">
    <property type="entry name" value="Ni/Co_transpt_high_affinity"/>
</dbReference>
<protein>
    <recommendedName>
        <fullName evidence="13">Nickel/cobalt efflux system</fullName>
    </recommendedName>
</protein>
<evidence type="ECO:0000256" key="10">
    <source>
        <dbReference type="ARBA" id="ARBA00023112"/>
    </source>
</evidence>
<accession>A0A366DVN7</accession>
<sequence>MNFINRQTLHLFPVKRSALLLTILLTSLLLVSVSQTWAQSSLGIGASEVSLQPTGPFAHLILWINAEQKRFYLMMTTALKAMREDPWAAWTLVSLSFLYGILHAAGPGHGKAVISSYMIANETALRRGIFLSFISSILQAISAIILVGLAWFVLRGTGISMGMTGRYMEIASYVLVILCGIYILIRKFRTKPQVAPVIPAEVAAPSPVWQGSLSASATQKPTALNTSMRLKYQPANAKAATFDHEFSGSGANCTACGHSHLADPSTLSGDFNWKTAWAAIIAVGVRPCSGAIIVLTFSMLNGLMLGGILSTFAMAIGTFITVAALATLAVTAKNTALRLVKNPLMSTRLQTAIEVAAALFIILTGVLLLTAALS</sequence>
<dbReference type="AlphaFoldDB" id="A0A366DVN7"/>
<dbReference type="OrthoDB" id="9812956at2"/>
<dbReference type="GO" id="GO:0015099">
    <property type="term" value="F:nickel cation transmembrane transporter activity"/>
    <property type="evidence" value="ECO:0007669"/>
    <property type="project" value="UniProtKB-UniRule"/>
</dbReference>
<comment type="caution">
    <text evidence="14">The sequence shown here is derived from an EMBL/GenBank/DDBJ whole genome shotgun (WGS) entry which is preliminary data.</text>
</comment>
<evidence type="ECO:0000256" key="13">
    <source>
        <dbReference type="RuleBase" id="RU362101"/>
    </source>
</evidence>
<keyword evidence="6" id="KW-0533">Nickel</keyword>
<evidence type="ECO:0000256" key="11">
    <source>
        <dbReference type="ARBA" id="ARBA00023136"/>
    </source>
</evidence>
<keyword evidence="12" id="KW-0170">Cobalt</keyword>
<feature type="transmembrane region" description="Helical" evidence="13">
    <location>
        <begin position="276"/>
        <end position="297"/>
    </location>
</feature>
<keyword evidence="8 13" id="KW-1133">Transmembrane helix</keyword>
<feature type="transmembrane region" description="Helical" evidence="13">
    <location>
        <begin position="87"/>
        <end position="108"/>
    </location>
</feature>
<dbReference type="Pfam" id="PF03824">
    <property type="entry name" value="NicO"/>
    <property type="match status" value="1"/>
</dbReference>